<name>A0A4R0YTP4_9GAMM</name>
<dbReference type="EMBL" id="SJTG01000002">
    <property type="protein sequence ID" value="TCI09640.1"/>
    <property type="molecule type" value="Genomic_DNA"/>
</dbReference>
<evidence type="ECO:0000313" key="1">
    <source>
        <dbReference type="EMBL" id="TCI09640.1"/>
    </source>
</evidence>
<dbReference type="Gene3D" id="3.40.50.720">
    <property type="entry name" value="NAD(P)-binding Rossmann-like Domain"/>
    <property type="match status" value="1"/>
</dbReference>
<dbReference type="Gene3D" id="3.90.25.10">
    <property type="entry name" value="UDP-galactose 4-epimerase, domain 1"/>
    <property type="match status" value="1"/>
</dbReference>
<organism evidence="1 2">
    <name type="scientific">Dyella soli</name>
    <dbReference type="NCBI Taxonomy" id="522319"/>
    <lineage>
        <taxon>Bacteria</taxon>
        <taxon>Pseudomonadati</taxon>
        <taxon>Pseudomonadota</taxon>
        <taxon>Gammaproteobacteria</taxon>
        <taxon>Lysobacterales</taxon>
        <taxon>Rhodanobacteraceae</taxon>
        <taxon>Dyella</taxon>
    </lineage>
</organism>
<dbReference type="PANTHER" id="PTHR43162">
    <property type="match status" value="1"/>
</dbReference>
<accession>A0A4R0YTP4</accession>
<reference evidence="1 2" key="1">
    <citation type="submission" date="2019-02" db="EMBL/GenBank/DDBJ databases">
        <title>Dyella amyloliquefaciens sp. nov., isolated from forest soil.</title>
        <authorList>
            <person name="Gao Z.-H."/>
            <person name="Qiu L.-H."/>
        </authorList>
    </citation>
    <scope>NUCLEOTIDE SEQUENCE [LARGE SCALE GENOMIC DNA]</scope>
    <source>
        <strain evidence="1 2">KACC 12747</strain>
    </source>
</reference>
<gene>
    <name evidence="1" type="ORF">EZM97_11790</name>
</gene>
<evidence type="ECO:0000313" key="2">
    <source>
        <dbReference type="Proteomes" id="UP000291822"/>
    </source>
</evidence>
<dbReference type="Proteomes" id="UP000291822">
    <property type="component" value="Unassembled WGS sequence"/>
</dbReference>
<dbReference type="PANTHER" id="PTHR43162:SF1">
    <property type="entry name" value="PRESTALK A DIFFERENTIATION PROTEIN A"/>
    <property type="match status" value="1"/>
</dbReference>
<proteinExistence type="predicted"/>
<dbReference type="RefSeq" id="WP_131406872.1">
    <property type="nucleotide sequence ID" value="NZ_SJTG01000002.1"/>
</dbReference>
<protein>
    <submittedName>
        <fullName evidence="1">Uncharacterized protein</fullName>
    </submittedName>
</protein>
<keyword evidence="2" id="KW-1185">Reference proteome</keyword>
<dbReference type="AlphaFoldDB" id="A0A4R0YTP4"/>
<dbReference type="InterPro" id="IPR051604">
    <property type="entry name" value="Ergot_Alk_Oxidoreductase"/>
</dbReference>
<comment type="caution">
    <text evidence="1">The sequence shown here is derived from an EMBL/GenBank/DDBJ whole genome shotgun (WGS) entry which is preliminary data.</text>
</comment>
<sequence>MSNRIPLITRRPRIAMAGATGRVGSALTGPRAWTMRQIAEHLSILLGRTVTYGHQSREQQRAALSADGLAPLVADLLVGLDQMFRESALEETTSTVEALTGKPPRTLQQWLVENIEIFRNDARP</sequence>